<evidence type="ECO:0000313" key="8">
    <source>
        <dbReference type="Proteomes" id="UP000037109"/>
    </source>
</evidence>
<evidence type="ECO:0000256" key="6">
    <source>
        <dbReference type="RuleBase" id="RU363041"/>
    </source>
</evidence>
<dbReference type="PATRIC" id="fig|1459.3.peg.427"/>
<dbReference type="Pfam" id="PF01925">
    <property type="entry name" value="TauE"/>
    <property type="match status" value="1"/>
</dbReference>
<evidence type="ECO:0000256" key="1">
    <source>
        <dbReference type="ARBA" id="ARBA00004141"/>
    </source>
</evidence>
<feature type="transmembrane region" description="Helical" evidence="6">
    <location>
        <begin position="40"/>
        <end position="62"/>
    </location>
</feature>
<feature type="transmembrane region" description="Helical" evidence="6">
    <location>
        <begin position="74"/>
        <end position="94"/>
    </location>
</feature>
<feature type="transmembrane region" description="Helical" evidence="6">
    <location>
        <begin position="179"/>
        <end position="200"/>
    </location>
</feature>
<dbReference type="EMBL" id="LGUF01000007">
    <property type="protein sequence ID" value="KON85723.1"/>
    <property type="molecule type" value="Genomic_DNA"/>
</dbReference>
<gene>
    <name evidence="7" type="ORF">AF332_02005</name>
</gene>
<feature type="transmembrane region" description="Helical" evidence="6">
    <location>
        <begin position="101"/>
        <end position="119"/>
    </location>
</feature>
<dbReference type="RefSeq" id="WP_053433118.1">
    <property type="nucleotide sequence ID" value="NZ_LGUF01000007.1"/>
</dbReference>
<dbReference type="InterPro" id="IPR002781">
    <property type="entry name" value="TM_pro_TauE-like"/>
</dbReference>
<keyword evidence="4 6" id="KW-1133">Transmembrane helix</keyword>
<dbReference type="PANTHER" id="PTHR43701">
    <property type="entry name" value="MEMBRANE TRANSPORTER PROTEIN MJ0441-RELATED"/>
    <property type="match status" value="1"/>
</dbReference>
<comment type="similarity">
    <text evidence="2 6">Belongs to the 4-toluene sulfonate uptake permease (TSUP) (TC 2.A.102) family.</text>
</comment>
<evidence type="ECO:0000256" key="3">
    <source>
        <dbReference type="ARBA" id="ARBA00022692"/>
    </source>
</evidence>
<keyword evidence="3 6" id="KW-0812">Transmembrane</keyword>
<dbReference type="OrthoDB" id="2841647at2"/>
<evidence type="ECO:0000256" key="2">
    <source>
        <dbReference type="ARBA" id="ARBA00009142"/>
    </source>
</evidence>
<dbReference type="Proteomes" id="UP000037109">
    <property type="component" value="Unassembled WGS sequence"/>
</dbReference>
<feature type="transmembrane region" description="Helical" evidence="6">
    <location>
        <begin position="236"/>
        <end position="255"/>
    </location>
</feature>
<dbReference type="InterPro" id="IPR051598">
    <property type="entry name" value="TSUP/Inactive_protease-like"/>
</dbReference>
<comment type="subcellular location">
    <subcellularLocation>
        <location evidence="6">Cell membrane</location>
        <topology evidence="6">Multi-pass membrane protein</topology>
    </subcellularLocation>
    <subcellularLocation>
        <location evidence="1">Membrane</location>
        <topology evidence="1">Multi-pass membrane protein</topology>
    </subcellularLocation>
</comment>
<feature type="transmembrane region" description="Helical" evidence="6">
    <location>
        <begin position="261"/>
        <end position="278"/>
    </location>
</feature>
<feature type="transmembrane region" description="Helical" evidence="6">
    <location>
        <begin position="6"/>
        <end position="28"/>
    </location>
</feature>
<name>A0A0M0G7G2_SPOGL</name>
<keyword evidence="5 6" id="KW-0472">Membrane</keyword>
<proteinExistence type="inferred from homology"/>
<reference evidence="8" key="1">
    <citation type="submission" date="2015-07" db="EMBL/GenBank/DDBJ databases">
        <title>Fjat-10036 dsm4.</title>
        <authorList>
            <person name="Liu B."/>
            <person name="Wang J."/>
            <person name="Zhu Y."/>
            <person name="Liu G."/>
            <person name="Chen Q."/>
            <person name="Chen Z."/>
            <person name="Lan J."/>
            <person name="Che J."/>
            <person name="Ge C."/>
            <person name="Shi H."/>
            <person name="Pan Z."/>
            <person name="Liu X."/>
        </authorList>
    </citation>
    <scope>NUCLEOTIDE SEQUENCE [LARGE SCALE GENOMIC DNA]</scope>
    <source>
        <strain evidence="8">DSM 4</strain>
    </source>
</reference>
<evidence type="ECO:0000256" key="5">
    <source>
        <dbReference type="ARBA" id="ARBA00023136"/>
    </source>
</evidence>
<accession>A0A0M0G7G2</accession>
<evidence type="ECO:0000256" key="4">
    <source>
        <dbReference type="ARBA" id="ARBA00022989"/>
    </source>
</evidence>
<keyword evidence="6" id="KW-1003">Cell membrane</keyword>
<dbReference type="AlphaFoldDB" id="A0A0M0G7G2"/>
<protein>
    <recommendedName>
        <fullName evidence="6">Probable membrane transporter protein</fullName>
    </recommendedName>
</protein>
<comment type="caution">
    <text evidence="7">The sequence shown here is derived from an EMBL/GenBank/DDBJ whole genome shotgun (WGS) entry which is preliminary data.</text>
</comment>
<organism evidence="7 8">
    <name type="scientific">Sporosarcina globispora</name>
    <name type="common">Bacillus globisporus</name>
    <dbReference type="NCBI Taxonomy" id="1459"/>
    <lineage>
        <taxon>Bacteria</taxon>
        <taxon>Bacillati</taxon>
        <taxon>Bacillota</taxon>
        <taxon>Bacilli</taxon>
        <taxon>Bacillales</taxon>
        <taxon>Caryophanaceae</taxon>
        <taxon>Sporosarcina</taxon>
    </lineage>
</organism>
<sequence>MEYLLFITLGALISVLSGFFGVGGGFILTPTLMLFGFSPVEAITTSLLFSIGTSLSGIFAHIRMKNIGLRQGLILGMSGMAATQAAHPFVLFLAEKGWDTWAVPLFYIILLSYFALSMLKKGKKSASGAGQHSEHSRSIVKMVLIGFFAGFVSTTLGVGGGFIMVPMSVAYLGMMPKKAVGTSLFAIMLIVSAGFLTYASTVSIDYWMGISLVAGGLIGSQFGAKLTSYFENEEITYMLGALYMATVASVILNLINLNYTGLVLMAIFVGGFLVRSLVKMQKANARTKAKKERP</sequence>
<dbReference type="GO" id="GO:0005886">
    <property type="term" value="C:plasma membrane"/>
    <property type="evidence" value="ECO:0007669"/>
    <property type="project" value="UniProtKB-SubCell"/>
</dbReference>
<dbReference type="STRING" id="1459.AF332_02005"/>
<evidence type="ECO:0000313" key="7">
    <source>
        <dbReference type="EMBL" id="KON85723.1"/>
    </source>
</evidence>
<dbReference type="PANTHER" id="PTHR43701:SF12">
    <property type="entry name" value="MEMBRANE TRANSPORTER PROTEIN YTNM-RELATED"/>
    <property type="match status" value="1"/>
</dbReference>
<feature type="transmembrane region" description="Helical" evidence="6">
    <location>
        <begin position="139"/>
        <end position="172"/>
    </location>
</feature>
<keyword evidence="8" id="KW-1185">Reference proteome</keyword>